<dbReference type="GO" id="GO:0098542">
    <property type="term" value="P:defense response to other organism"/>
    <property type="evidence" value="ECO:0007669"/>
    <property type="project" value="InterPro"/>
</dbReference>
<comment type="caution">
    <text evidence="4">The sequence shown here is derived from an EMBL/GenBank/DDBJ whole genome shotgun (WGS) entry which is preliminary data.</text>
</comment>
<feature type="compositionally biased region" description="Polar residues" evidence="3">
    <location>
        <begin position="11"/>
        <end position="22"/>
    </location>
</feature>
<dbReference type="PANTHER" id="PTHR31234:SF2">
    <property type="entry name" value="OS05G0199100 PROTEIN"/>
    <property type="match status" value="1"/>
</dbReference>
<keyword evidence="2" id="KW-0472">Membrane</keyword>
<dbReference type="EMBL" id="JADGMS010000004">
    <property type="protein sequence ID" value="KAF9684547.1"/>
    <property type="molecule type" value="Genomic_DNA"/>
</dbReference>
<reference evidence="4 5" key="1">
    <citation type="submission" date="2020-10" db="EMBL/GenBank/DDBJ databases">
        <title>Plant Genome Project.</title>
        <authorList>
            <person name="Zhang R.-G."/>
        </authorList>
    </citation>
    <scope>NUCLEOTIDE SEQUENCE [LARGE SCALE GENOMIC DNA]</scope>
    <source>
        <strain evidence="4">FAFU-HL-1</strain>
        <tissue evidence="4">Leaf</tissue>
    </source>
</reference>
<evidence type="ECO:0000313" key="4">
    <source>
        <dbReference type="EMBL" id="KAF9684547.1"/>
    </source>
</evidence>
<evidence type="ECO:0008006" key="6">
    <source>
        <dbReference type="Google" id="ProtNLM"/>
    </source>
</evidence>
<evidence type="ECO:0000256" key="1">
    <source>
        <dbReference type="ARBA" id="ARBA00004370"/>
    </source>
</evidence>
<dbReference type="InterPro" id="IPR044839">
    <property type="entry name" value="NDR1-like"/>
</dbReference>
<evidence type="ECO:0000313" key="5">
    <source>
        <dbReference type="Proteomes" id="UP000657918"/>
    </source>
</evidence>
<proteinExistence type="predicted"/>
<accession>A0A835MZG2</accession>
<name>A0A835MZG2_9ROSI</name>
<dbReference type="PANTHER" id="PTHR31234">
    <property type="entry name" value="LATE EMBRYOGENESIS ABUNDANT (LEA) HYDROXYPROLINE-RICH GLYCOPROTEIN FAMILY"/>
    <property type="match status" value="1"/>
</dbReference>
<sequence length="270" mass="30642">MDERPLLSEQDPPSTATANIDSSTDHVSKASHSDSDKFHLIICLCVCCVIIMLRSRFSIEPSWPIPEFQLNSLSLANFNLSFYHSLTASWNASFQVYNPMRFEIPYHGVTSTVSYKTRMLSQARMVPFKQDYKNNVTSTLNVSISAVDSYVEGRALQGIYKELKHGSVSFNVTLVMDYGYAWVSRFPRWPQLMVVVCEDVVVSVSMSSGSGHLIDGPAKCSGSHAVREFSYHQRVVVVCPFLELTYKSFTRTRQDQRYRGNWSDFLKNKA</sequence>
<dbReference type="Proteomes" id="UP000657918">
    <property type="component" value="Chromosome 4"/>
</dbReference>
<dbReference type="OrthoDB" id="695142at2759"/>
<gene>
    <name evidence="4" type="ORF">SADUNF_Sadunf04G0129400</name>
</gene>
<dbReference type="AlphaFoldDB" id="A0A835MZG2"/>
<dbReference type="SUPFAM" id="SSF117070">
    <property type="entry name" value="LEA14-like"/>
    <property type="match status" value="1"/>
</dbReference>
<keyword evidence="5" id="KW-1185">Reference proteome</keyword>
<protein>
    <recommendedName>
        <fullName evidence="6">Late embryogenesis abundant protein LEA-2 subgroup domain-containing protein</fullName>
    </recommendedName>
</protein>
<dbReference type="GO" id="GO:0016020">
    <property type="term" value="C:membrane"/>
    <property type="evidence" value="ECO:0007669"/>
    <property type="project" value="UniProtKB-SubCell"/>
</dbReference>
<evidence type="ECO:0000256" key="2">
    <source>
        <dbReference type="ARBA" id="ARBA00023136"/>
    </source>
</evidence>
<comment type="subcellular location">
    <subcellularLocation>
        <location evidence="1">Membrane</location>
    </subcellularLocation>
</comment>
<feature type="region of interest" description="Disordered" evidence="3">
    <location>
        <begin position="1"/>
        <end position="26"/>
    </location>
</feature>
<evidence type="ECO:0000256" key="3">
    <source>
        <dbReference type="SAM" id="MobiDB-lite"/>
    </source>
</evidence>
<organism evidence="4 5">
    <name type="scientific">Salix dunnii</name>
    <dbReference type="NCBI Taxonomy" id="1413687"/>
    <lineage>
        <taxon>Eukaryota</taxon>
        <taxon>Viridiplantae</taxon>
        <taxon>Streptophyta</taxon>
        <taxon>Embryophyta</taxon>
        <taxon>Tracheophyta</taxon>
        <taxon>Spermatophyta</taxon>
        <taxon>Magnoliopsida</taxon>
        <taxon>eudicotyledons</taxon>
        <taxon>Gunneridae</taxon>
        <taxon>Pentapetalae</taxon>
        <taxon>rosids</taxon>
        <taxon>fabids</taxon>
        <taxon>Malpighiales</taxon>
        <taxon>Salicaceae</taxon>
        <taxon>Saliceae</taxon>
        <taxon>Salix</taxon>
    </lineage>
</organism>